<protein>
    <submittedName>
        <fullName evidence="2">Hydrolase</fullName>
    </submittedName>
</protein>
<dbReference type="Gene3D" id="3.40.50.850">
    <property type="entry name" value="Isochorismatase-like"/>
    <property type="match status" value="1"/>
</dbReference>
<dbReference type="GeneID" id="9989531"/>
<keyword evidence="2" id="KW-0378">Hydrolase</keyword>
<evidence type="ECO:0000313" key="2">
    <source>
        <dbReference type="EMBL" id="RYJ08317.1"/>
    </source>
</evidence>
<sequence>MAQTDTDDKPSPFFNEDDTALLLIDHQTGLLQGVENQDTVSLRNNVLALAEVAKLYDLPVVLTTSRAEGPNGPLLPKLNEMFPEVEVIDRSLVNAWDDPAFVEAVEETGRSNLIMAGILTEVCVAFPAISAAQEGYNVQAVLDASGSLNDRAEQAAMSRMEQAGVDLTSWFTVSSEMLKDWTKDVAPEQAAHFSERTGFYELVLESFNASSAE</sequence>
<dbReference type="CDD" id="cd01012">
    <property type="entry name" value="YcaC_related"/>
    <property type="match status" value="1"/>
</dbReference>
<dbReference type="GO" id="GO:0016787">
    <property type="term" value="F:hydrolase activity"/>
    <property type="evidence" value="ECO:0007669"/>
    <property type="project" value="UniProtKB-KW"/>
</dbReference>
<dbReference type="RefSeq" id="WP_006053468.1">
    <property type="nucleotide sequence ID" value="NZ_RZHH01000003.1"/>
</dbReference>
<dbReference type="Pfam" id="PF00857">
    <property type="entry name" value="Isochorismatase"/>
    <property type="match status" value="1"/>
</dbReference>
<evidence type="ECO:0000259" key="1">
    <source>
        <dbReference type="Pfam" id="PF00857"/>
    </source>
</evidence>
<dbReference type="InterPro" id="IPR053152">
    <property type="entry name" value="Hydrolase_YcaC-like"/>
</dbReference>
<dbReference type="EMBL" id="RZHH01000003">
    <property type="protein sequence ID" value="RYJ08317.1"/>
    <property type="molecule type" value="Genomic_DNA"/>
</dbReference>
<gene>
    <name evidence="2" type="ORF">ELS19_17345</name>
</gene>
<dbReference type="InterPro" id="IPR036380">
    <property type="entry name" value="Isochorismatase-like_sf"/>
</dbReference>
<feature type="domain" description="Isochorismatase-like" evidence="1">
    <location>
        <begin position="19"/>
        <end position="170"/>
    </location>
</feature>
<dbReference type="PANTHER" id="PTHR43559">
    <property type="entry name" value="HYDROLASE YCAC-RELATED"/>
    <property type="match status" value="1"/>
</dbReference>
<dbReference type="Proteomes" id="UP000294028">
    <property type="component" value="Unassembled WGS sequence"/>
</dbReference>
<organism evidence="2 3">
    <name type="scientific">Halogeometricum borinquense</name>
    <dbReference type="NCBI Taxonomy" id="60847"/>
    <lineage>
        <taxon>Archaea</taxon>
        <taxon>Methanobacteriati</taxon>
        <taxon>Methanobacteriota</taxon>
        <taxon>Stenosarchaea group</taxon>
        <taxon>Halobacteria</taxon>
        <taxon>Halobacteriales</taxon>
        <taxon>Haloferacaceae</taxon>
        <taxon>Halogeometricum</taxon>
    </lineage>
</organism>
<accession>A0A482T607</accession>
<evidence type="ECO:0000313" key="3">
    <source>
        <dbReference type="Proteomes" id="UP000294028"/>
    </source>
</evidence>
<dbReference type="InterPro" id="IPR000868">
    <property type="entry name" value="Isochorismatase-like_dom"/>
</dbReference>
<name>A0A482T607_9EURY</name>
<dbReference type="PANTHER" id="PTHR43559:SF3">
    <property type="entry name" value="HYDROLASE YCAC-RELATED"/>
    <property type="match status" value="1"/>
</dbReference>
<comment type="caution">
    <text evidence="2">The sequence shown here is derived from an EMBL/GenBank/DDBJ whole genome shotgun (WGS) entry which is preliminary data.</text>
</comment>
<dbReference type="AlphaFoldDB" id="A0A482T607"/>
<dbReference type="OMA" id="DAHDYAM"/>
<proteinExistence type="predicted"/>
<dbReference type="SUPFAM" id="SSF52499">
    <property type="entry name" value="Isochorismatase-like hydrolases"/>
    <property type="match status" value="1"/>
</dbReference>
<reference evidence="2 3" key="1">
    <citation type="submission" date="2018-12" db="EMBL/GenBank/DDBJ databases">
        <title>Genome analysis provides insights into bioremediation potentialities of Halogeometricum borinquense strain N11.</title>
        <authorList>
            <person name="Najjari A."/>
            <person name="Youssef N."/>
            <person name="Fhoula I."/>
            <person name="Ben Dhia O."/>
            <person name="Mahjoubi M."/>
            <person name="Ouzari H.I."/>
            <person name="Cherif A."/>
        </authorList>
    </citation>
    <scope>NUCLEOTIDE SEQUENCE [LARGE SCALE GENOMIC DNA]</scope>
    <source>
        <strain evidence="2 3">N11</strain>
    </source>
</reference>